<gene>
    <name evidence="3" type="ORF">WOLCODRAFT_162553</name>
</gene>
<dbReference type="PANTHER" id="PTHR39394:SF1">
    <property type="entry name" value="DNAJ HOMOLOGUE SUBFAMILY C MEMBER 28 CONSERVED DOMAIN-CONTAINING PROTEIN"/>
    <property type="match status" value="1"/>
</dbReference>
<dbReference type="OMA" id="PWHTTFK"/>
<proteinExistence type="predicted"/>
<dbReference type="EMBL" id="KB468113">
    <property type="protein sequence ID" value="PCH40794.1"/>
    <property type="molecule type" value="Genomic_DNA"/>
</dbReference>
<accession>A0A2H3JVQ5</accession>
<dbReference type="STRING" id="742152.A0A2H3JVQ5"/>
<feature type="region of interest" description="Disordered" evidence="1">
    <location>
        <begin position="179"/>
        <end position="224"/>
    </location>
</feature>
<feature type="region of interest" description="Disordered" evidence="1">
    <location>
        <begin position="103"/>
        <end position="136"/>
    </location>
</feature>
<keyword evidence="4" id="KW-1185">Reference proteome</keyword>
<feature type="domain" description="DnaJ homologue subfamily C member 28 conserved" evidence="2">
    <location>
        <begin position="256"/>
        <end position="326"/>
    </location>
</feature>
<evidence type="ECO:0000259" key="2">
    <source>
        <dbReference type="Pfam" id="PF09350"/>
    </source>
</evidence>
<sequence>MFVLSARSFPHLASYPLVSATAVSWHRALSTGVARLAETDNRASSKLFEDAACEEAEEAAAPVRTSRVSILEGQNENWTGEESMQDAVLRMLVDKYKPLRSGPIRTADEKLEQTPPRVSEPHSSSEAAGGPDVFGSGSVVAERVSQESPRRYRADEPLLPSIEGHQPWHTTFKVPSHATSSVRYGHFPAPPRTSQPLPMDEKAKRKEREDRRRTEHAGRLSRARESTLDYRLGIRKGAETLHRPPTPATMKGWASLVEDRIERARQEGLFKTIKGRGQPMASTTQERNPFIGREEFLMNRIVQRQGAAPPWVEVQGELESAIASFRDVIRQSWTRRAIRMLTASQPASALPTLTVADIAALRDREWETRERAFHDQALEEVNALVRKYNGLAPYAVRRAYYMRDTELSRAYRDAAEDILHGLAERVNAIPSDRIRGHGDESDSRTTAGGSAAVDSVAWSFRDMFRELWTTIRGRA</sequence>
<dbReference type="OrthoDB" id="547796at2759"/>
<organism evidence="3 4">
    <name type="scientific">Wolfiporia cocos (strain MD-104)</name>
    <name type="common">Brown rot fungus</name>
    <dbReference type="NCBI Taxonomy" id="742152"/>
    <lineage>
        <taxon>Eukaryota</taxon>
        <taxon>Fungi</taxon>
        <taxon>Dikarya</taxon>
        <taxon>Basidiomycota</taxon>
        <taxon>Agaricomycotina</taxon>
        <taxon>Agaricomycetes</taxon>
        <taxon>Polyporales</taxon>
        <taxon>Phaeolaceae</taxon>
        <taxon>Wolfiporia</taxon>
    </lineage>
</organism>
<dbReference type="PANTHER" id="PTHR39394">
    <property type="entry name" value="YALI0E31793P"/>
    <property type="match status" value="1"/>
</dbReference>
<protein>
    <recommendedName>
        <fullName evidence="2">DnaJ homologue subfamily C member 28 conserved domain-containing protein</fullName>
    </recommendedName>
</protein>
<evidence type="ECO:0000256" key="1">
    <source>
        <dbReference type="SAM" id="MobiDB-lite"/>
    </source>
</evidence>
<dbReference type="Pfam" id="PF09350">
    <property type="entry name" value="DJC28_CD"/>
    <property type="match status" value="1"/>
</dbReference>
<dbReference type="AlphaFoldDB" id="A0A2H3JVQ5"/>
<evidence type="ECO:0000313" key="3">
    <source>
        <dbReference type="EMBL" id="PCH40794.1"/>
    </source>
</evidence>
<dbReference type="Proteomes" id="UP000218811">
    <property type="component" value="Unassembled WGS sequence"/>
</dbReference>
<dbReference type="InterPro" id="IPR018961">
    <property type="entry name" value="DnaJ_homolog_subfam-C_membr-28"/>
</dbReference>
<evidence type="ECO:0000313" key="4">
    <source>
        <dbReference type="Proteomes" id="UP000218811"/>
    </source>
</evidence>
<reference evidence="3 4" key="1">
    <citation type="journal article" date="2012" name="Science">
        <title>The Paleozoic origin of enzymatic lignin decomposition reconstructed from 31 fungal genomes.</title>
        <authorList>
            <person name="Floudas D."/>
            <person name="Binder M."/>
            <person name="Riley R."/>
            <person name="Barry K."/>
            <person name="Blanchette R.A."/>
            <person name="Henrissat B."/>
            <person name="Martinez A.T."/>
            <person name="Otillar R."/>
            <person name="Spatafora J.W."/>
            <person name="Yadav J.S."/>
            <person name="Aerts A."/>
            <person name="Benoit I."/>
            <person name="Boyd A."/>
            <person name="Carlson A."/>
            <person name="Copeland A."/>
            <person name="Coutinho P.M."/>
            <person name="de Vries R.P."/>
            <person name="Ferreira P."/>
            <person name="Findley K."/>
            <person name="Foster B."/>
            <person name="Gaskell J."/>
            <person name="Glotzer D."/>
            <person name="Gorecki P."/>
            <person name="Heitman J."/>
            <person name="Hesse C."/>
            <person name="Hori C."/>
            <person name="Igarashi K."/>
            <person name="Jurgens J.A."/>
            <person name="Kallen N."/>
            <person name="Kersten P."/>
            <person name="Kohler A."/>
            <person name="Kuees U."/>
            <person name="Kumar T.K.A."/>
            <person name="Kuo A."/>
            <person name="LaButti K."/>
            <person name="Larrondo L.F."/>
            <person name="Lindquist E."/>
            <person name="Ling A."/>
            <person name="Lombard V."/>
            <person name="Lucas S."/>
            <person name="Lundell T."/>
            <person name="Martin R."/>
            <person name="McLaughlin D.J."/>
            <person name="Morgenstern I."/>
            <person name="Morin E."/>
            <person name="Murat C."/>
            <person name="Nagy L.G."/>
            <person name="Nolan M."/>
            <person name="Ohm R.A."/>
            <person name="Patyshakuliyeva A."/>
            <person name="Rokas A."/>
            <person name="Ruiz-Duenas F.J."/>
            <person name="Sabat G."/>
            <person name="Salamov A."/>
            <person name="Samejima M."/>
            <person name="Schmutz J."/>
            <person name="Slot J.C."/>
            <person name="St John F."/>
            <person name="Stenlid J."/>
            <person name="Sun H."/>
            <person name="Sun S."/>
            <person name="Syed K."/>
            <person name="Tsang A."/>
            <person name="Wiebenga A."/>
            <person name="Young D."/>
            <person name="Pisabarro A."/>
            <person name="Eastwood D.C."/>
            <person name="Martin F."/>
            <person name="Cullen D."/>
            <person name="Grigoriev I.V."/>
            <person name="Hibbett D.S."/>
        </authorList>
    </citation>
    <scope>NUCLEOTIDE SEQUENCE [LARGE SCALE GENOMIC DNA]</scope>
    <source>
        <strain evidence="3 4">MD-104</strain>
    </source>
</reference>
<name>A0A2H3JVQ5_WOLCO</name>
<feature type="compositionally biased region" description="Basic and acidic residues" evidence="1">
    <location>
        <begin position="199"/>
        <end position="224"/>
    </location>
</feature>